<feature type="compositionally biased region" description="Acidic residues" evidence="1">
    <location>
        <begin position="46"/>
        <end position="73"/>
    </location>
</feature>
<evidence type="ECO:0000256" key="1">
    <source>
        <dbReference type="SAM" id="MobiDB-lite"/>
    </source>
</evidence>
<proteinExistence type="predicted"/>
<dbReference type="AlphaFoldDB" id="A0A4Y9ZFB5"/>
<organism evidence="2 3">
    <name type="scientific">Hericium alpestre</name>
    <dbReference type="NCBI Taxonomy" id="135208"/>
    <lineage>
        <taxon>Eukaryota</taxon>
        <taxon>Fungi</taxon>
        <taxon>Dikarya</taxon>
        <taxon>Basidiomycota</taxon>
        <taxon>Agaricomycotina</taxon>
        <taxon>Agaricomycetes</taxon>
        <taxon>Russulales</taxon>
        <taxon>Hericiaceae</taxon>
        <taxon>Hericium</taxon>
    </lineage>
</organism>
<evidence type="ECO:0000313" key="2">
    <source>
        <dbReference type="EMBL" id="TFY73435.1"/>
    </source>
</evidence>
<feature type="region of interest" description="Disordered" evidence="1">
    <location>
        <begin position="94"/>
        <end position="140"/>
    </location>
</feature>
<keyword evidence="3" id="KW-1185">Reference proteome</keyword>
<dbReference type="EMBL" id="SFCI01002858">
    <property type="protein sequence ID" value="TFY73435.1"/>
    <property type="molecule type" value="Genomic_DNA"/>
</dbReference>
<protein>
    <submittedName>
        <fullName evidence="2">Uncharacterized protein</fullName>
    </submittedName>
</protein>
<evidence type="ECO:0000313" key="3">
    <source>
        <dbReference type="Proteomes" id="UP000298061"/>
    </source>
</evidence>
<reference evidence="2 3" key="1">
    <citation type="submission" date="2019-02" db="EMBL/GenBank/DDBJ databases">
        <title>Genome sequencing of the rare red list fungi Hericium alpestre (H. flagellum).</title>
        <authorList>
            <person name="Buettner E."/>
            <person name="Kellner H."/>
        </authorList>
    </citation>
    <scope>NUCLEOTIDE SEQUENCE [LARGE SCALE GENOMIC DNA]</scope>
    <source>
        <strain evidence="2 3">DSM 108284</strain>
    </source>
</reference>
<name>A0A4Y9ZFB5_9AGAM</name>
<sequence>MSDPNGEWQPDSPIEMPDRTLRCKRHQAEICPICAVDYTYMRDLIADEEGGSDEDDDEEYQTDPEDLEKEEGSEPGAVVFGADGERTVGQYYGIVSVPPSSHTPRDDMPIENSIRPAVSTIGPRPPIDTPNRRFTPPNPT</sequence>
<feature type="region of interest" description="Disordered" evidence="1">
    <location>
        <begin position="45"/>
        <end position="76"/>
    </location>
</feature>
<dbReference type="Proteomes" id="UP000298061">
    <property type="component" value="Unassembled WGS sequence"/>
</dbReference>
<gene>
    <name evidence="2" type="ORF">EWM64_g10576</name>
</gene>
<accession>A0A4Y9ZFB5</accession>
<dbReference type="OrthoDB" id="407198at2759"/>
<comment type="caution">
    <text evidence="2">The sequence shown here is derived from an EMBL/GenBank/DDBJ whole genome shotgun (WGS) entry which is preliminary data.</text>
</comment>
<feature type="non-terminal residue" evidence="2">
    <location>
        <position position="140"/>
    </location>
</feature>
<dbReference type="STRING" id="135208.A0A4Y9ZFB5"/>